<gene>
    <name evidence="1" type="ORF">GZ77_24070</name>
</gene>
<dbReference type="PROSITE" id="PS00108">
    <property type="entry name" value="PROTEIN_KINASE_ST"/>
    <property type="match status" value="1"/>
</dbReference>
<reference evidence="1 2" key="1">
    <citation type="submission" date="2014-06" db="EMBL/GenBank/DDBJ databases">
        <title>Whole Genome Sequences of Three Symbiotic Endozoicomonas Bacteria.</title>
        <authorList>
            <person name="Neave M.J."/>
            <person name="Apprill A."/>
            <person name="Voolstra C.R."/>
        </authorList>
    </citation>
    <scope>NUCLEOTIDE SEQUENCE [LARGE SCALE GENOMIC DNA]</scope>
    <source>
        <strain evidence="1 2">LMG 24815</strain>
    </source>
</reference>
<dbReference type="Gene3D" id="1.10.510.10">
    <property type="entry name" value="Transferase(Phosphotransferase) domain 1"/>
    <property type="match status" value="1"/>
</dbReference>
<keyword evidence="2" id="KW-1185">Reference proteome</keyword>
<protein>
    <submittedName>
        <fullName evidence="1">Uncharacterized protein</fullName>
    </submittedName>
</protein>
<dbReference type="SUPFAM" id="SSF56112">
    <property type="entry name" value="Protein kinase-like (PK-like)"/>
    <property type="match status" value="1"/>
</dbReference>
<dbReference type="EMBL" id="JOKG01000006">
    <property type="protein sequence ID" value="KEQ11603.1"/>
    <property type="molecule type" value="Genomic_DNA"/>
</dbReference>
<comment type="caution">
    <text evidence="1">The sequence shown here is derived from an EMBL/GenBank/DDBJ whole genome shotgun (WGS) entry which is preliminary data.</text>
</comment>
<sequence length="327" mass="38066">MLDVEKTNKLLFLKSNKERVDILTRHFNSSDFSQLDKSAFVKFIASLYPRYDQQVLEALESTKVSASILTNQSELLEKVFHFRKRLSDNLINKINNTKTLEVNKTKITASPSDQQSEIIELLKNVDQIIHGSECLGHGKITKIYKHKLSCGKQVIIKQYKSSSFFYKLTRSFVKSRALICWQAAHLFKLFGIPTAEPLGMSEERHDLFLNASYYVSEFVDGQVMADFYENDQPQDSWDRVSSQIEDMLVTFPKVFMTHGDFKATNFIIKDNLPCLIDLDSVTLYQSKYFFRKSYTRHIDRFEQNWKVRPAAEKHFTPFIARIRNAIP</sequence>
<proteinExistence type="predicted"/>
<name>A0A081MZI0_9GAMM</name>
<evidence type="ECO:0000313" key="1">
    <source>
        <dbReference type="EMBL" id="KEQ11603.1"/>
    </source>
</evidence>
<organism evidence="1 2">
    <name type="scientific">Endozoicomonas montiporae</name>
    <dbReference type="NCBI Taxonomy" id="1027273"/>
    <lineage>
        <taxon>Bacteria</taxon>
        <taxon>Pseudomonadati</taxon>
        <taxon>Pseudomonadota</taxon>
        <taxon>Gammaproteobacteria</taxon>
        <taxon>Oceanospirillales</taxon>
        <taxon>Endozoicomonadaceae</taxon>
        <taxon>Endozoicomonas</taxon>
    </lineage>
</organism>
<dbReference type="GO" id="GO:0004672">
    <property type="term" value="F:protein kinase activity"/>
    <property type="evidence" value="ECO:0007669"/>
    <property type="project" value="InterPro"/>
</dbReference>
<dbReference type="eggNOG" id="COG1718">
    <property type="taxonomic scope" value="Bacteria"/>
</dbReference>
<dbReference type="InterPro" id="IPR008271">
    <property type="entry name" value="Ser/Thr_kinase_AS"/>
</dbReference>
<accession>A0A081MZI0</accession>
<evidence type="ECO:0000313" key="2">
    <source>
        <dbReference type="Proteomes" id="UP000028006"/>
    </source>
</evidence>
<dbReference type="InterPro" id="IPR011009">
    <property type="entry name" value="Kinase-like_dom_sf"/>
</dbReference>
<dbReference type="Proteomes" id="UP000028006">
    <property type="component" value="Unassembled WGS sequence"/>
</dbReference>
<dbReference type="AlphaFoldDB" id="A0A081MZI0"/>
<dbReference type="RefSeq" id="WP_034879367.1">
    <property type="nucleotide sequence ID" value="NZ_JOKG01000006.1"/>
</dbReference>